<protein>
    <submittedName>
        <fullName evidence="1">Uncharacterized protein</fullName>
    </submittedName>
</protein>
<keyword evidence="2" id="KW-1185">Reference proteome</keyword>
<name>A0ABT9RX77_9MICC</name>
<dbReference type="Proteomes" id="UP001226577">
    <property type="component" value="Unassembled WGS sequence"/>
</dbReference>
<evidence type="ECO:0000313" key="2">
    <source>
        <dbReference type="Proteomes" id="UP001226577"/>
    </source>
</evidence>
<comment type="caution">
    <text evidence="1">The sequence shown here is derived from an EMBL/GenBank/DDBJ whole genome shotgun (WGS) entry which is preliminary data.</text>
</comment>
<gene>
    <name evidence="1" type="ORF">J2X98_003288</name>
</gene>
<accession>A0ABT9RX77</accession>
<evidence type="ECO:0000313" key="1">
    <source>
        <dbReference type="EMBL" id="MDP9889677.1"/>
    </source>
</evidence>
<proteinExistence type="predicted"/>
<reference evidence="1 2" key="1">
    <citation type="submission" date="2023-07" db="EMBL/GenBank/DDBJ databases">
        <title>Sorghum-associated microbial communities from plants grown in Nebraska, USA.</title>
        <authorList>
            <person name="Schachtman D."/>
        </authorList>
    </citation>
    <scope>NUCLEOTIDE SEQUENCE [LARGE SCALE GENOMIC DNA]</scope>
    <source>
        <strain evidence="1 2">CC222</strain>
    </source>
</reference>
<organism evidence="1 2">
    <name type="scientific">Pseudarthrobacter enclensis</name>
    <dbReference type="NCBI Taxonomy" id="993070"/>
    <lineage>
        <taxon>Bacteria</taxon>
        <taxon>Bacillati</taxon>
        <taxon>Actinomycetota</taxon>
        <taxon>Actinomycetes</taxon>
        <taxon>Micrococcales</taxon>
        <taxon>Micrococcaceae</taxon>
        <taxon>Pseudarthrobacter</taxon>
    </lineage>
</organism>
<sequence>MEHYAAWLVSNRPPVRAIRSPVIVFQMVSDCTETTST</sequence>
<dbReference type="EMBL" id="JAUSRE010000018">
    <property type="protein sequence ID" value="MDP9889677.1"/>
    <property type="molecule type" value="Genomic_DNA"/>
</dbReference>